<sequence>MMEKEQKPVNKDEEKLEDETKTSVTKETVETVLEEENSAADQASDEKEEEQQQSLEEQLNLANNKINELEQKLEESENRYLRLQADLENYRRRVKLDLEASEKYRAQSLISDILPVIDNFERALQTKTDNKEVNSILKGVEMVYKGLLEALKKEGALPIEAVGKDFDPHFHQAVMQVNEENYASNIVVEELQKGYVLKDRVLRPSMVKVNE</sequence>
<evidence type="ECO:0000256" key="13">
    <source>
        <dbReference type="SAM" id="MobiDB-lite"/>
    </source>
</evidence>
<evidence type="ECO:0000256" key="7">
    <source>
        <dbReference type="ARBA" id="ARBA00053401"/>
    </source>
</evidence>
<dbReference type="Gene3D" id="2.30.22.10">
    <property type="entry name" value="Head domain of nucleotide exchange factor GrpE"/>
    <property type="match status" value="1"/>
</dbReference>
<keyword evidence="5 10" id="KW-0346">Stress response</keyword>
<evidence type="ECO:0000256" key="10">
    <source>
        <dbReference type="HAMAP-Rule" id="MF_01151"/>
    </source>
</evidence>
<keyword evidence="6 10" id="KW-0143">Chaperone</keyword>
<dbReference type="Gene3D" id="3.90.20.20">
    <property type="match status" value="1"/>
</dbReference>
<evidence type="ECO:0000256" key="12">
    <source>
        <dbReference type="RuleBase" id="RU004478"/>
    </source>
</evidence>
<feature type="region of interest" description="Disordered" evidence="13">
    <location>
        <begin position="1"/>
        <end position="56"/>
    </location>
</feature>
<reference evidence="15 16" key="1">
    <citation type="submission" date="2020-02" db="EMBL/GenBank/DDBJ databases">
        <title>Bacillus aquiflavi sp. nov., isolated from yellow water of strong flavor Chinese baijiu in Yibin region of China.</title>
        <authorList>
            <person name="Xie J."/>
        </authorList>
    </citation>
    <scope>NUCLEOTIDE SEQUENCE [LARGE SCALE GENOMIC DNA]</scope>
    <source>
        <strain evidence="15 16">3H-10</strain>
    </source>
</reference>
<dbReference type="GO" id="GO:0006457">
    <property type="term" value="P:protein folding"/>
    <property type="evidence" value="ECO:0007669"/>
    <property type="project" value="InterPro"/>
</dbReference>
<evidence type="ECO:0000313" key="15">
    <source>
        <dbReference type="EMBL" id="NEY80261.1"/>
    </source>
</evidence>
<dbReference type="Proteomes" id="UP000570010">
    <property type="component" value="Unassembled WGS sequence"/>
</dbReference>
<organism evidence="15 16">
    <name type="scientific">Bacillus aquiflavi</name>
    <dbReference type="NCBI Taxonomy" id="2672567"/>
    <lineage>
        <taxon>Bacteria</taxon>
        <taxon>Bacillati</taxon>
        <taxon>Bacillota</taxon>
        <taxon>Bacilli</taxon>
        <taxon>Bacillales</taxon>
        <taxon>Bacillaceae</taxon>
        <taxon>Bacillus</taxon>
    </lineage>
</organism>
<dbReference type="InterPro" id="IPR013805">
    <property type="entry name" value="GrpE_CC"/>
</dbReference>
<feature type="compositionally biased region" description="Basic and acidic residues" evidence="13">
    <location>
        <begin position="1"/>
        <end position="21"/>
    </location>
</feature>
<dbReference type="GO" id="GO:0051087">
    <property type="term" value="F:protein-folding chaperone binding"/>
    <property type="evidence" value="ECO:0007669"/>
    <property type="project" value="InterPro"/>
</dbReference>
<comment type="subcellular location">
    <subcellularLocation>
        <location evidence="1 10">Cytoplasm</location>
    </subcellularLocation>
</comment>
<dbReference type="InterPro" id="IPR000740">
    <property type="entry name" value="GrpE"/>
</dbReference>
<dbReference type="GO" id="GO:0005737">
    <property type="term" value="C:cytoplasm"/>
    <property type="evidence" value="ECO:0007669"/>
    <property type="project" value="UniProtKB-SubCell"/>
</dbReference>
<comment type="similarity">
    <text evidence="2 10 12">Belongs to the GrpE family.</text>
</comment>
<name>A0A6B3VXJ2_9BACI</name>
<comment type="caution">
    <text evidence="15">The sequence shown here is derived from an EMBL/GenBank/DDBJ whole genome shotgun (WGS) entry which is preliminary data.</text>
</comment>
<accession>A0A6B3VXJ2</accession>
<evidence type="ECO:0000313" key="17">
    <source>
        <dbReference type="Proteomes" id="UP000570010"/>
    </source>
</evidence>
<proteinExistence type="inferred from homology"/>
<comment type="subunit">
    <text evidence="3 10">Homodimer.</text>
</comment>
<evidence type="ECO:0000256" key="8">
    <source>
        <dbReference type="ARBA" id="ARBA00072274"/>
    </source>
</evidence>
<dbReference type="GO" id="GO:0000774">
    <property type="term" value="F:adenyl-nucleotide exchange factor activity"/>
    <property type="evidence" value="ECO:0007669"/>
    <property type="project" value="InterPro"/>
</dbReference>
<dbReference type="EMBL" id="JAAIWN010000002">
    <property type="protein sequence ID" value="NEY80261.1"/>
    <property type="molecule type" value="Genomic_DNA"/>
</dbReference>
<dbReference type="SUPFAM" id="SSF51064">
    <property type="entry name" value="Head domain of nucleotide exchange factor GrpE"/>
    <property type="match status" value="1"/>
</dbReference>
<evidence type="ECO:0000256" key="11">
    <source>
        <dbReference type="RuleBase" id="RU000639"/>
    </source>
</evidence>
<evidence type="ECO:0000256" key="6">
    <source>
        <dbReference type="ARBA" id="ARBA00023186"/>
    </source>
</evidence>
<dbReference type="GO" id="GO:0051082">
    <property type="term" value="F:unfolded protein binding"/>
    <property type="evidence" value="ECO:0007669"/>
    <property type="project" value="TreeGrafter"/>
</dbReference>
<dbReference type="Proteomes" id="UP000472971">
    <property type="component" value="Unassembled WGS sequence"/>
</dbReference>
<dbReference type="FunFam" id="2.30.22.10:FF:000001">
    <property type="entry name" value="Protein GrpE"/>
    <property type="match status" value="1"/>
</dbReference>
<dbReference type="Pfam" id="PF01025">
    <property type="entry name" value="GrpE"/>
    <property type="match status" value="1"/>
</dbReference>
<evidence type="ECO:0000256" key="1">
    <source>
        <dbReference type="ARBA" id="ARBA00004496"/>
    </source>
</evidence>
<dbReference type="HAMAP" id="MF_01151">
    <property type="entry name" value="GrpE"/>
    <property type="match status" value="1"/>
</dbReference>
<dbReference type="InterPro" id="IPR009012">
    <property type="entry name" value="GrpE_head"/>
</dbReference>
<gene>
    <name evidence="10 15" type="primary">grpE</name>
    <name evidence="15" type="ORF">G4D64_01705</name>
    <name evidence="14" type="ORF">H1Z61_01710</name>
</gene>
<dbReference type="PANTHER" id="PTHR21237:SF23">
    <property type="entry name" value="GRPE PROTEIN HOMOLOG, MITOCHONDRIAL"/>
    <property type="match status" value="1"/>
</dbReference>
<dbReference type="PROSITE" id="PS01071">
    <property type="entry name" value="GRPE"/>
    <property type="match status" value="1"/>
</dbReference>
<evidence type="ECO:0000313" key="16">
    <source>
        <dbReference type="Proteomes" id="UP000472971"/>
    </source>
</evidence>
<evidence type="ECO:0000313" key="14">
    <source>
        <dbReference type="EMBL" id="MBA4535886.1"/>
    </source>
</evidence>
<dbReference type="AlphaFoldDB" id="A0A6B3VXJ2"/>
<keyword evidence="4 10" id="KW-0963">Cytoplasm</keyword>
<protein>
    <recommendedName>
        <fullName evidence="8 10">Protein GrpE</fullName>
    </recommendedName>
    <alternativeName>
        <fullName evidence="9 10">HSP-70 cofactor</fullName>
    </alternativeName>
</protein>
<dbReference type="GO" id="GO:0042803">
    <property type="term" value="F:protein homodimerization activity"/>
    <property type="evidence" value="ECO:0007669"/>
    <property type="project" value="InterPro"/>
</dbReference>
<keyword evidence="16" id="KW-1185">Reference proteome</keyword>
<dbReference type="PRINTS" id="PR00773">
    <property type="entry name" value="GRPEPROTEIN"/>
</dbReference>
<dbReference type="PANTHER" id="PTHR21237">
    <property type="entry name" value="GRPE PROTEIN"/>
    <property type="match status" value="1"/>
</dbReference>
<comment type="function">
    <text evidence="7 10 11">Participates actively in the response to hyperosmotic and heat shock by preventing the aggregation of stress-denatured proteins, in association with DnaK and GrpE. It is the nucleotide exchange factor for DnaK and may function as a thermosensor. Unfolded proteins bind initially to DnaJ; upon interaction with the DnaJ-bound protein, DnaK hydrolyzes its bound ATP, resulting in the formation of a stable complex. GrpE releases ADP from DnaK; ATP binding to DnaK triggers the release of the substrate protein, thus completing the reaction cycle. Several rounds of ATP-dependent interactions between DnaJ, DnaK and GrpE are required for fully efficient folding.</text>
</comment>
<dbReference type="SUPFAM" id="SSF58014">
    <property type="entry name" value="Coiled-coil domain of nucleotide exchange factor GrpE"/>
    <property type="match status" value="1"/>
</dbReference>
<dbReference type="EMBL" id="JACEIO010000002">
    <property type="protein sequence ID" value="MBA4535886.1"/>
    <property type="molecule type" value="Genomic_DNA"/>
</dbReference>
<evidence type="ECO:0000256" key="3">
    <source>
        <dbReference type="ARBA" id="ARBA00011738"/>
    </source>
</evidence>
<evidence type="ECO:0000256" key="4">
    <source>
        <dbReference type="ARBA" id="ARBA00022490"/>
    </source>
</evidence>
<dbReference type="CDD" id="cd00446">
    <property type="entry name" value="GrpE"/>
    <property type="match status" value="1"/>
</dbReference>
<evidence type="ECO:0000256" key="9">
    <source>
        <dbReference type="ARBA" id="ARBA00076414"/>
    </source>
</evidence>
<dbReference type="RefSeq" id="WP_163239476.1">
    <property type="nucleotide sequence ID" value="NZ_CP082780.1"/>
</dbReference>
<reference evidence="14 17" key="2">
    <citation type="submission" date="2020-07" db="EMBL/GenBank/DDBJ databases">
        <authorList>
            <person name="Feng H."/>
        </authorList>
    </citation>
    <scope>NUCLEOTIDE SEQUENCE [LARGE SCALE GENOMIC DNA]</scope>
    <source>
        <strain evidence="14">S-12</strain>
        <strain evidence="17">s-12</strain>
    </source>
</reference>
<evidence type="ECO:0000256" key="2">
    <source>
        <dbReference type="ARBA" id="ARBA00009054"/>
    </source>
</evidence>
<evidence type="ECO:0000256" key="5">
    <source>
        <dbReference type="ARBA" id="ARBA00023016"/>
    </source>
</evidence>
<dbReference type="NCBIfam" id="NF010738">
    <property type="entry name" value="PRK14140.1"/>
    <property type="match status" value="1"/>
</dbReference>